<dbReference type="RefSeq" id="WP_207545149.1">
    <property type="nucleotide sequence ID" value="NZ_FOYM01000010.1"/>
</dbReference>
<organism evidence="1 2">
    <name type="scientific">Desulfoscipio geothermicus DSM 3669</name>
    <dbReference type="NCBI Taxonomy" id="1121426"/>
    <lineage>
        <taxon>Bacteria</taxon>
        <taxon>Bacillati</taxon>
        <taxon>Bacillota</taxon>
        <taxon>Clostridia</taxon>
        <taxon>Eubacteriales</taxon>
        <taxon>Desulfallaceae</taxon>
        <taxon>Desulfoscipio</taxon>
    </lineage>
</organism>
<gene>
    <name evidence="1" type="ORF">SAMN05660706_11042</name>
</gene>
<accession>A0A1I6DG68</accession>
<dbReference type="STRING" id="39060.SAMN05660706_11042"/>
<reference evidence="2" key="1">
    <citation type="submission" date="2016-10" db="EMBL/GenBank/DDBJ databases">
        <authorList>
            <person name="Varghese N."/>
            <person name="Submissions S."/>
        </authorList>
    </citation>
    <scope>NUCLEOTIDE SEQUENCE [LARGE SCALE GENOMIC DNA]</scope>
    <source>
        <strain evidence="2">DSM 3669</strain>
    </source>
</reference>
<dbReference type="Proteomes" id="UP000199584">
    <property type="component" value="Unassembled WGS sequence"/>
</dbReference>
<name>A0A1I6DG68_9FIRM</name>
<evidence type="ECO:0000313" key="2">
    <source>
        <dbReference type="Proteomes" id="UP000199584"/>
    </source>
</evidence>
<evidence type="ECO:0000313" key="1">
    <source>
        <dbReference type="EMBL" id="SFR04322.1"/>
    </source>
</evidence>
<dbReference type="InterPro" id="IPR043504">
    <property type="entry name" value="Peptidase_S1_PA_chymotrypsin"/>
</dbReference>
<dbReference type="InterPro" id="IPR009003">
    <property type="entry name" value="Peptidase_S1_PA"/>
</dbReference>
<sequence length="199" mass="21423">MKTCRFNIVSQPGPYDGGEKGDRIAELVRFVPLIRSSQEASCPVASGVAAVGNRLLKMVRPAYELRFYKYSRAINIVDCAVAKPVDPGLIGDQVIELGAISGVSQAREGMRVQKSGRTSGVTSGDVTAMGVTLQVDLSDEETGWFSDQVVSDVMCKPGDSGSLILDKENNAVGLLFAGSDSHCIFNRIQNVMEMLEVEF</sequence>
<keyword evidence="2" id="KW-1185">Reference proteome</keyword>
<evidence type="ECO:0008006" key="3">
    <source>
        <dbReference type="Google" id="ProtNLM"/>
    </source>
</evidence>
<proteinExistence type="predicted"/>
<dbReference type="AlphaFoldDB" id="A0A1I6DG68"/>
<dbReference type="Gene3D" id="2.40.10.10">
    <property type="entry name" value="Trypsin-like serine proteases"/>
    <property type="match status" value="1"/>
</dbReference>
<dbReference type="SUPFAM" id="SSF50494">
    <property type="entry name" value="Trypsin-like serine proteases"/>
    <property type="match status" value="1"/>
</dbReference>
<dbReference type="EMBL" id="FOYM01000010">
    <property type="protein sequence ID" value="SFR04322.1"/>
    <property type="molecule type" value="Genomic_DNA"/>
</dbReference>
<protein>
    <recommendedName>
        <fullName evidence="3">Trypsin-like peptidase domain-containing protein</fullName>
    </recommendedName>
</protein>